<reference evidence="3" key="1">
    <citation type="submission" date="2020-05" db="EMBL/GenBank/DDBJ databases">
        <title>High-Quality Genomes of Partial-Nitritation/Anammox System by Hierarchical Clustering Based Hybrid Assembly.</title>
        <authorList>
            <person name="Liu L."/>
            <person name="Wang Y."/>
            <person name="Che Y."/>
            <person name="Chen Y."/>
            <person name="Xia Y."/>
            <person name="Luo R."/>
            <person name="Cheng S.H."/>
            <person name="Zheng C."/>
            <person name="Zhang T."/>
        </authorList>
    </citation>
    <scope>NUCLEOTIDE SEQUENCE</scope>
    <source>
        <strain evidence="3">H1_PAT1</strain>
    </source>
</reference>
<evidence type="ECO:0000313" key="4">
    <source>
        <dbReference type="Proteomes" id="UP000710385"/>
    </source>
</evidence>
<dbReference type="PANTHER" id="PTHR43000">
    <property type="entry name" value="DTDP-D-GLUCOSE 4,6-DEHYDRATASE-RELATED"/>
    <property type="match status" value="1"/>
</dbReference>
<dbReference type="Proteomes" id="UP000710385">
    <property type="component" value="Unassembled WGS sequence"/>
</dbReference>
<dbReference type="Gene3D" id="3.40.50.720">
    <property type="entry name" value="NAD(P)-binding Rossmann-like Domain"/>
    <property type="match status" value="1"/>
</dbReference>
<evidence type="ECO:0000259" key="2">
    <source>
        <dbReference type="Pfam" id="PF01370"/>
    </source>
</evidence>
<dbReference type="InterPro" id="IPR036291">
    <property type="entry name" value="NAD(P)-bd_dom_sf"/>
</dbReference>
<dbReference type="InterPro" id="IPR001509">
    <property type="entry name" value="Epimerase_deHydtase"/>
</dbReference>
<evidence type="ECO:0000256" key="1">
    <source>
        <dbReference type="ARBA" id="ARBA00007637"/>
    </source>
</evidence>
<accession>A0A928TVV7</accession>
<dbReference type="AlphaFoldDB" id="A0A928TVV7"/>
<gene>
    <name evidence="3" type="ORF">HS096_03105</name>
</gene>
<organism evidence="3 4">
    <name type="scientific">candidate division WWE3 bacterium</name>
    <dbReference type="NCBI Taxonomy" id="2053526"/>
    <lineage>
        <taxon>Bacteria</taxon>
        <taxon>Katanobacteria</taxon>
    </lineage>
</organism>
<dbReference type="Pfam" id="PF01370">
    <property type="entry name" value="Epimerase"/>
    <property type="match status" value="1"/>
</dbReference>
<comment type="caution">
    <text evidence="3">The sequence shown here is derived from an EMBL/GenBank/DDBJ whole genome shotgun (WGS) entry which is preliminary data.</text>
</comment>
<protein>
    <submittedName>
        <fullName evidence="3">NAD-dependent epimerase/dehydratase family protein</fullName>
    </submittedName>
</protein>
<proteinExistence type="inferred from homology"/>
<name>A0A928TVV7_UNCKA</name>
<sequence>MKPSQALVTGGAGFIGSQVVDALIERGWAVHVVDDLSTGNTRNINPKATFVRTDFAHPRVQRWIALHRPAAVFHFAAQISVSRSVKDPVKDAETNIDATLKLLEAASRAKVKRFVFAGSGGALCSERMRLPANEMQTCEPASPYAIAKRTIEYYGAFYREHRKLPFVSLRFANVYGPRQSPHGEAGVIAIFTLHMLHNRKTRINGTGKQTRDYIYVDDVVRAVLLMLDHPDLAGPYNVGTGIETSVKQVHAMLAKIIGYKKMPGRGPADTAAPLRSALDASRLTHDAHWHWDVGLREGLQRTVNWFREHDHGKRNMLSRFRFNKGDRAA</sequence>
<dbReference type="SUPFAM" id="SSF51735">
    <property type="entry name" value="NAD(P)-binding Rossmann-fold domains"/>
    <property type="match status" value="1"/>
</dbReference>
<comment type="similarity">
    <text evidence="1">Belongs to the NAD(P)-dependent epimerase/dehydratase family.</text>
</comment>
<feature type="domain" description="NAD-dependent epimerase/dehydratase" evidence="2">
    <location>
        <begin position="6"/>
        <end position="239"/>
    </location>
</feature>
<evidence type="ECO:0000313" key="3">
    <source>
        <dbReference type="EMBL" id="MBE7525350.1"/>
    </source>
</evidence>
<dbReference type="EMBL" id="JABTTY010000001">
    <property type="protein sequence ID" value="MBE7525350.1"/>
    <property type="molecule type" value="Genomic_DNA"/>
</dbReference>
<dbReference type="Gene3D" id="3.90.25.10">
    <property type="entry name" value="UDP-galactose 4-epimerase, domain 1"/>
    <property type="match status" value="1"/>
</dbReference>